<dbReference type="Proteomes" id="UP000195918">
    <property type="component" value="Unassembled WGS sequence"/>
</dbReference>
<evidence type="ECO:0000313" key="2">
    <source>
        <dbReference type="EMBL" id="SLM84462.1"/>
    </source>
</evidence>
<sequence length="385" mass="44759">MSHFIFLVKQVIKQKTTWIPLCLLFLAISIPPFLNHSASLERSLGTQIRNNIQQNAENIYTLEQEITTQQDSNSEKASYLEKNLVDSKKQIEQDKIFLNEFNNEEWKNVYLKQIDNIKRSQKSTSYAEPSKDLINALDRDLKLYETLAKKTIPFEDVNYPYTGIQYTLSLFIYIFPVLLSISILFILSNLYGSFFHEDINKMDLLPQKKAITHSKNLISGLVIACSFLVCSLLVAFLITTIPFKMGSFNYPVLHYNLTSHTIYFAEVKKTILPTLCLQLLMIIFLVCLTYLLALVSKNKLTTLLLSSIILFGSMFLVNFIQPIQENAQYLPMTYIYCYDITTGVYQYNIDNFNISFIMGIKVLLFYITMMLCFIFYPRNRKKRVK</sequence>
<dbReference type="OrthoDB" id="2339823at2"/>
<accession>A0A1X6WJS5</accession>
<name>A0A1X6WJS5_9ENTE</name>
<keyword evidence="1" id="KW-1133">Transmembrane helix</keyword>
<feature type="transmembrane region" description="Helical" evidence="1">
    <location>
        <begin position="271"/>
        <end position="293"/>
    </location>
</feature>
<gene>
    <name evidence="2" type="ORF">FM121_00115</name>
</gene>
<protein>
    <submittedName>
        <fullName evidence="2">Conserved membrane protein, possible permease, YHCI B.subtilis ortholog</fullName>
    </submittedName>
</protein>
<feature type="transmembrane region" description="Helical" evidence="1">
    <location>
        <begin position="216"/>
        <end position="243"/>
    </location>
</feature>
<feature type="transmembrane region" description="Helical" evidence="1">
    <location>
        <begin position="354"/>
        <end position="376"/>
    </location>
</feature>
<feature type="transmembrane region" description="Helical" evidence="1">
    <location>
        <begin position="170"/>
        <end position="195"/>
    </location>
</feature>
<proteinExistence type="predicted"/>
<dbReference type="AlphaFoldDB" id="A0A1X6WJS5"/>
<keyword evidence="3" id="KW-1185">Reference proteome</keyword>
<dbReference type="EMBL" id="FWFD01000002">
    <property type="protein sequence ID" value="SLM84462.1"/>
    <property type="molecule type" value="Genomic_DNA"/>
</dbReference>
<reference evidence="3" key="1">
    <citation type="submission" date="2017-02" db="EMBL/GenBank/DDBJ databases">
        <authorList>
            <person name="Dridi B."/>
        </authorList>
    </citation>
    <scope>NUCLEOTIDE SEQUENCE [LARGE SCALE GENOMIC DNA]</scope>
    <source>
        <strain evidence="3">bH819</strain>
    </source>
</reference>
<keyword evidence="1" id="KW-0472">Membrane</keyword>
<keyword evidence="1" id="KW-0812">Transmembrane</keyword>
<organism evidence="2 3">
    <name type="scientific">Vagococcus fluvialis bH819</name>
    <dbReference type="NCBI Taxonomy" id="1255619"/>
    <lineage>
        <taxon>Bacteria</taxon>
        <taxon>Bacillati</taxon>
        <taxon>Bacillota</taxon>
        <taxon>Bacilli</taxon>
        <taxon>Lactobacillales</taxon>
        <taxon>Enterococcaceae</taxon>
        <taxon>Vagococcus</taxon>
    </lineage>
</organism>
<feature type="transmembrane region" description="Helical" evidence="1">
    <location>
        <begin position="300"/>
        <end position="320"/>
    </location>
</feature>
<evidence type="ECO:0000256" key="1">
    <source>
        <dbReference type="SAM" id="Phobius"/>
    </source>
</evidence>
<dbReference type="RefSeq" id="WP_086950127.1">
    <property type="nucleotide sequence ID" value="NZ_FWFD01000002.1"/>
</dbReference>
<evidence type="ECO:0000313" key="3">
    <source>
        <dbReference type="Proteomes" id="UP000195918"/>
    </source>
</evidence>